<evidence type="ECO:0000256" key="1">
    <source>
        <dbReference type="SAM" id="MobiDB-lite"/>
    </source>
</evidence>
<dbReference type="EMBL" id="FOWC01000019">
    <property type="protein sequence ID" value="SFQ68053.1"/>
    <property type="molecule type" value="Genomic_DNA"/>
</dbReference>
<organism evidence="2 3">
    <name type="scientific">Amycolatopsis rubida</name>
    <dbReference type="NCBI Taxonomy" id="112413"/>
    <lineage>
        <taxon>Bacteria</taxon>
        <taxon>Bacillati</taxon>
        <taxon>Actinomycetota</taxon>
        <taxon>Actinomycetes</taxon>
        <taxon>Pseudonocardiales</taxon>
        <taxon>Pseudonocardiaceae</taxon>
        <taxon>Amycolatopsis</taxon>
    </lineage>
</organism>
<protein>
    <submittedName>
        <fullName evidence="2">Uncharacterized protein</fullName>
    </submittedName>
</protein>
<dbReference type="AlphaFoldDB" id="A0A1I6AHF5"/>
<dbReference type="Proteomes" id="UP000199137">
    <property type="component" value="Unassembled WGS sequence"/>
</dbReference>
<feature type="compositionally biased region" description="Polar residues" evidence="1">
    <location>
        <begin position="183"/>
        <end position="198"/>
    </location>
</feature>
<feature type="compositionally biased region" description="Basic and acidic residues" evidence="1">
    <location>
        <begin position="11"/>
        <end position="24"/>
    </location>
</feature>
<feature type="region of interest" description="Disordered" evidence="1">
    <location>
        <begin position="1"/>
        <end position="80"/>
    </location>
</feature>
<accession>A0A1I6AHF5</accession>
<gene>
    <name evidence="2" type="ORF">SAMN05421854_11910</name>
</gene>
<name>A0A1I6AHF5_9PSEU</name>
<reference evidence="2 3" key="1">
    <citation type="submission" date="2016-10" db="EMBL/GenBank/DDBJ databases">
        <authorList>
            <person name="de Groot N.N."/>
        </authorList>
    </citation>
    <scope>NUCLEOTIDE SEQUENCE [LARGE SCALE GENOMIC DNA]</scope>
    <source>
        <strain evidence="2 3">DSM 44637</strain>
    </source>
</reference>
<evidence type="ECO:0000313" key="2">
    <source>
        <dbReference type="EMBL" id="SFQ68053.1"/>
    </source>
</evidence>
<proteinExistence type="predicted"/>
<sequence>MDHVLVAPHQPGDRRDSVTADRGEHHHRPAQPPLPFMIGQPAHPDWICHPSSLTANPSPTPNADRRGTKPANVHGQSTSIAAEHAQFRDRGLVSTQRSVQDSVEYVDWPVPFGQLDLGGPSLIRPSSANAFTATPSRATSSRAGPERMAQQRWLSSTAQQEQNRPGFGTRPRRVVPDAWPDQIPSTSRRTGCQPSRSSDAAARTPGNQFRRTGNCARPCPPRSG</sequence>
<feature type="compositionally biased region" description="Polar residues" evidence="1">
    <location>
        <begin position="126"/>
        <end position="142"/>
    </location>
</feature>
<feature type="region of interest" description="Disordered" evidence="1">
    <location>
        <begin position="126"/>
        <end position="224"/>
    </location>
</feature>
<feature type="compositionally biased region" description="Polar residues" evidence="1">
    <location>
        <begin position="152"/>
        <end position="163"/>
    </location>
</feature>
<evidence type="ECO:0000313" key="3">
    <source>
        <dbReference type="Proteomes" id="UP000199137"/>
    </source>
</evidence>